<dbReference type="EMBL" id="SMOL01000148">
    <property type="protein sequence ID" value="KAB2628214.1"/>
    <property type="molecule type" value="Genomic_DNA"/>
</dbReference>
<gene>
    <name evidence="2" type="ORF">D8674_033009</name>
</gene>
<dbReference type="Proteomes" id="UP000327157">
    <property type="component" value="Chromosome 8"/>
</dbReference>
<reference evidence="2 3" key="3">
    <citation type="submission" date="2019-11" db="EMBL/GenBank/DDBJ databases">
        <title>A de novo genome assembly of a pear dwarfing rootstock.</title>
        <authorList>
            <person name="Wang F."/>
            <person name="Wang J."/>
            <person name="Li S."/>
            <person name="Zhang Y."/>
            <person name="Fang M."/>
            <person name="Ma L."/>
            <person name="Zhao Y."/>
            <person name="Jiang S."/>
        </authorList>
    </citation>
    <scope>NUCLEOTIDE SEQUENCE [LARGE SCALE GENOMIC DNA]</scope>
    <source>
        <strain evidence="2">S2</strain>
        <tissue evidence="2">Leaf</tissue>
    </source>
</reference>
<evidence type="ECO:0000313" key="3">
    <source>
        <dbReference type="Proteomes" id="UP000327157"/>
    </source>
</evidence>
<feature type="region of interest" description="Disordered" evidence="1">
    <location>
        <begin position="1"/>
        <end position="44"/>
    </location>
</feature>
<feature type="compositionally biased region" description="Basic and acidic residues" evidence="1">
    <location>
        <begin position="18"/>
        <end position="36"/>
    </location>
</feature>
<evidence type="ECO:0000256" key="1">
    <source>
        <dbReference type="SAM" id="MobiDB-lite"/>
    </source>
</evidence>
<dbReference type="AlphaFoldDB" id="A0A5N5HXY0"/>
<name>A0A5N5HXY0_9ROSA</name>
<sequence>MLHISGSLLPSDTGSIPRLDKDTEDRRFTRGQRSESEAEVVMQEPGAEDAKAFSIALVTDMVITYAKQVTCSLELWMRDDIPDFVSEEPVNILV</sequence>
<reference evidence="3" key="2">
    <citation type="submission" date="2019-10" db="EMBL/GenBank/DDBJ databases">
        <title>A de novo genome assembly of a pear dwarfing rootstock.</title>
        <authorList>
            <person name="Wang F."/>
            <person name="Wang J."/>
            <person name="Li S."/>
            <person name="Zhang Y."/>
            <person name="Fang M."/>
            <person name="Ma L."/>
            <person name="Zhao Y."/>
            <person name="Jiang S."/>
        </authorList>
    </citation>
    <scope>NUCLEOTIDE SEQUENCE [LARGE SCALE GENOMIC DNA]</scope>
</reference>
<reference evidence="2 3" key="1">
    <citation type="submission" date="2019-09" db="EMBL/GenBank/DDBJ databases">
        <authorList>
            <person name="Ou C."/>
        </authorList>
    </citation>
    <scope>NUCLEOTIDE SEQUENCE [LARGE SCALE GENOMIC DNA]</scope>
    <source>
        <strain evidence="2">S2</strain>
        <tissue evidence="2">Leaf</tissue>
    </source>
</reference>
<accession>A0A5N5HXY0</accession>
<evidence type="ECO:0000313" key="2">
    <source>
        <dbReference type="EMBL" id="KAB2628214.1"/>
    </source>
</evidence>
<comment type="caution">
    <text evidence="2">The sequence shown here is derived from an EMBL/GenBank/DDBJ whole genome shotgun (WGS) entry which is preliminary data.</text>
</comment>
<organism evidence="2 3">
    <name type="scientific">Pyrus ussuriensis x Pyrus communis</name>
    <dbReference type="NCBI Taxonomy" id="2448454"/>
    <lineage>
        <taxon>Eukaryota</taxon>
        <taxon>Viridiplantae</taxon>
        <taxon>Streptophyta</taxon>
        <taxon>Embryophyta</taxon>
        <taxon>Tracheophyta</taxon>
        <taxon>Spermatophyta</taxon>
        <taxon>Magnoliopsida</taxon>
        <taxon>eudicotyledons</taxon>
        <taxon>Gunneridae</taxon>
        <taxon>Pentapetalae</taxon>
        <taxon>rosids</taxon>
        <taxon>fabids</taxon>
        <taxon>Rosales</taxon>
        <taxon>Rosaceae</taxon>
        <taxon>Amygdaloideae</taxon>
        <taxon>Maleae</taxon>
        <taxon>Pyrus</taxon>
    </lineage>
</organism>
<proteinExistence type="predicted"/>
<keyword evidence="3" id="KW-1185">Reference proteome</keyword>
<protein>
    <submittedName>
        <fullName evidence="2">Uncharacterized protein</fullName>
    </submittedName>
</protein>